<proteinExistence type="predicted"/>
<evidence type="ECO:0000313" key="2">
    <source>
        <dbReference type="Proteomes" id="UP000019364"/>
    </source>
</evidence>
<protein>
    <submittedName>
        <fullName evidence="1">Uncharacterized protein</fullName>
    </submittedName>
</protein>
<comment type="caution">
    <text evidence="1">The sequence shown here is derived from an EMBL/GenBank/DDBJ whole genome shotgun (WGS) entry which is preliminary data.</text>
</comment>
<dbReference type="eggNOG" id="ENOG502ZQ76">
    <property type="taxonomic scope" value="Bacteria"/>
</dbReference>
<reference evidence="1 2" key="1">
    <citation type="journal article" date="2014" name="Genome Announc.">
        <title>Draft Genome Sequence of Paenibacillus pini JCM 16418T, Isolated from the Rhizosphere of Pine Tree.</title>
        <authorList>
            <person name="Yuki M."/>
            <person name="Oshima K."/>
            <person name="Suda W."/>
            <person name="Oshida Y."/>
            <person name="Kitamura K."/>
            <person name="Iida Y."/>
            <person name="Hattori M."/>
            <person name="Ohkuma M."/>
        </authorList>
    </citation>
    <scope>NUCLEOTIDE SEQUENCE [LARGE SCALE GENOMIC DNA]</scope>
    <source>
        <strain evidence="1 2">JCM 16418</strain>
    </source>
</reference>
<dbReference type="AlphaFoldDB" id="W7YPK0"/>
<evidence type="ECO:0000313" key="1">
    <source>
        <dbReference type="EMBL" id="GAF10392.1"/>
    </source>
</evidence>
<keyword evidence="2" id="KW-1185">Reference proteome</keyword>
<dbReference type="Proteomes" id="UP000019364">
    <property type="component" value="Unassembled WGS sequence"/>
</dbReference>
<dbReference type="OrthoDB" id="2649709at2"/>
<dbReference type="EMBL" id="BAVZ01000023">
    <property type="protein sequence ID" value="GAF10392.1"/>
    <property type="molecule type" value="Genomic_DNA"/>
</dbReference>
<sequence length="107" mass="12600">MTELNKYMVLLGGRPAKHKLGDIGRKEDDFIRVFREDEEYFIGNFTEGFGFIDVKYKKVDCRNLTVEEVDKLNGKWFGVNGDPHYQISIDYDGNLVERKFDRLDQWG</sequence>
<dbReference type="RefSeq" id="WP_036652757.1">
    <property type="nucleotide sequence ID" value="NZ_BAVZ01000023.1"/>
</dbReference>
<name>W7YPK0_9BACL</name>
<organism evidence="1 2">
    <name type="scientific">Paenibacillus pini JCM 16418</name>
    <dbReference type="NCBI Taxonomy" id="1236976"/>
    <lineage>
        <taxon>Bacteria</taxon>
        <taxon>Bacillati</taxon>
        <taxon>Bacillota</taxon>
        <taxon>Bacilli</taxon>
        <taxon>Bacillales</taxon>
        <taxon>Paenibacillaceae</taxon>
        <taxon>Paenibacillus</taxon>
    </lineage>
</organism>
<gene>
    <name evidence="1" type="ORF">JCM16418_4594</name>
</gene>
<accession>W7YPK0</accession>